<dbReference type="SUPFAM" id="SSF49879">
    <property type="entry name" value="SMAD/FHA domain"/>
    <property type="match status" value="1"/>
</dbReference>
<dbReference type="RefSeq" id="WP_166851807.1">
    <property type="nucleotide sequence ID" value="NZ_JAAONY010000001.1"/>
</dbReference>
<dbReference type="AlphaFoldDB" id="A0A7X0JQ51"/>
<dbReference type="PANTHER" id="PTHR23308">
    <property type="entry name" value="NUCLEAR INHIBITOR OF PROTEIN PHOSPHATASE-1"/>
    <property type="match status" value="1"/>
</dbReference>
<dbReference type="SMART" id="SM00240">
    <property type="entry name" value="FHA"/>
    <property type="match status" value="1"/>
</dbReference>
<keyword evidence="3" id="KW-1185">Reference proteome</keyword>
<feature type="domain" description="FHA" evidence="1">
    <location>
        <begin position="19"/>
        <end position="68"/>
    </location>
</feature>
<dbReference type="InterPro" id="IPR050923">
    <property type="entry name" value="Cell_Proc_Reg/RNA_Proc"/>
</dbReference>
<reference evidence="2 3" key="1">
    <citation type="submission" date="2020-08" db="EMBL/GenBank/DDBJ databases">
        <title>Genomic Encyclopedia of Type Strains, Phase IV (KMG-IV): sequencing the most valuable type-strain genomes for metagenomic binning, comparative biology and taxonomic classification.</title>
        <authorList>
            <person name="Goeker M."/>
        </authorList>
    </citation>
    <scope>NUCLEOTIDE SEQUENCE [LARGE SCALE GENOMIC DNA]</scope>
    <source>
        <strain evidence="2 3">DSM 22368</strain>
    </source>
</reference>
<dbReference type="Pfam" id="PF00498">
    <property type="entry name" value="FHA"/>
    <property type="match status" value="1"/>
</dbReference>
<evidence type="ECO:0000313" key="2">
    <source>
        <dbReference type="EMBL" id="MBB6520242.1"/>
    </source>
</evidence>
<name>A0A7X0JQ51_9GAMM</name>
<dbReference type="InterPro" id="IPR008984">
    <property type="entry name" value="SMAD_FHA_dom_sf"/>
</dbReference>
<dbReference type="InParanoid" id="A0A7X0JQ51"/>
<dbReference type="PROSITE" id="PS50006">
    <property type="entry name" value="FHA_DOMAIN"/>
    <property type="match status" value="1"/>
</dbReference>
<proteinExistence type="predicted"/>
<dbReference type="Proteomes" id="UP000528457">
    <property type="component" value="Unassembled WGS sequence"/>
</dbReference>
<evidence type="ECO:0000259" key="1">
    <source>
        <dbReference type="PROSITE" id="PS50006"/>
    </source>
</evidence>
<comment type="caution">
    <text evidence="2">The sequence shown here is derived from an EMBL/GenBank/DDBJ whole genome shotgun (WGS) entry which is preliminary data.</text>
</comment>
<dbReference type="InterPro" id="IPR000253">
    <property type="entry name" value="FHA_dom"/>
</dbReference>
<dbReference type="EMBL" id="JACHHT010000001">
    <property type="protein sequence ID" value="MBB6520242.1"/>
    <property type="molecule type" value="Genomic_DNA"/>
</dbReference>
<dbReference type="Gene3D" id="2.60.200.20">
    <property type="match status" value="1"/>
</dbReference>
<accession>A0A7X0JQ51</accession>
<sequence>MASLINVQSKQLCHLLPHHTFGRREDKVDTFLDAPQISKIHASIEWDGCQWLLKDISRNGVWVDGKKIESQQNYPIQAGQLIQFVSKELRFLVEDTSAPDSYIVPQHSRDGAIPMRELMLLPDDENPKLALHLSPDNHQWLLESLDESHEVKELKHGDEISLGDLRWVLHLTDKSNSPTVVIDADWSVDNFLFRFNTTQDEENTSLALSNGSNQCDLGERSHHYVLLHLARCRAIDEAKGIGEYDQGWIDNNLLCREMGMDLAHINIQLYRLRKQLSDAMPDLIGINKLVERKRGKLRFGRAPFQIFKSGELLTELKRAV</sequence>
<dbReference type="CDD" id="cd00060">
    <property type="entry name" value="FHA"/>
    <property type="match status" value="1"/>
</dbReference>
<organism evidence="2 3">
    <name type="scientific">Pseudoteredinibacter isoporae</name>
    <dbReference type="NCBI Taxonomy" id="570281"/>
    <lineage>
        <taxon>Bacteria</taxon>
        <taxon>Pseudomonadati</taxon>
        <taxon>Pseudomonadota</taxon>
        <taxon>Gammaproteobacteria</taxon>
        <taxon>Cellvibrionales</taxon>
        <taxon>Cellvibrionaceae</taxon>
        <taxon>Pseudoteredinibacter</taxon>
    </lineage>
</organism>
<protein>
    <recommendedName>
        <fullName evidence="1">FHA domain-containing protein</fullName>
    </recommendedName>
</protein>
<gene>
    <name evidence="2" type="ORF">HNR48_000520</name>
</gene>
<evidence type="ECO:0000313" key="3">
    <source>
        <dbReference type="Proteomes" id="UP000528457"/>
    </source>
</evidence>